<dbReference type="OrthoDB" id="278338at2759"/>
<evidence type="ECO:0008006" key="3">
    <source>
        <dbReference type="Google" id="ProtNLM"/>
    </source>
</evidence>
<evidence type="ECO:0000313" key="1">
    <source>
        <dbReference type="EMBL" id="KAG5475308.1"/>
    </source>
</evidence>
<dbReference type="GeneID" id="92513475"/>
<dbReference type="AlphaFoldDB" id="A0A836H564"/>
<reference evidence="2" key="1">
    <citation type="journal article" date="2021" name="Microbiol. Resour. Announc.">
        <title>LGAAP: Leishmaniinae Genome Assembly and Annotation Pipeline.</title>
        <authorList>
            <person name="Almutairi H."/>
            <person name="Urbaniak M.D."/>
            <person name="Bates M.D."/>
            <person name="Jariyapan N."/>
            <person name="Kwakye-Nuako G."/>
            <person name="Thomaz-Soccol V."/>
            <person name="Al-Salem W.S."/>
            <person name="Dillon R.J."/>
            <person name="Bates P.A."/>
            <person name="Gatherer D."/>
        </authorList>
    </citation>
    <scope>NUCLEOTIDE SEQUENCE [LARGE SCALE GENOMIC DNA]</scope>
</reference>
<evidence type="ECO:0000313" key="2">
    <source>
        <dbReference type="Proteomes" id="UP000673552"/>
    </source>
</evidence>
<dbReference type="Proteomes" id="UP000673552">
    <property type="component" value="Unassembled WGS sequence"/>
</dbReference>
<name>A0A836H564_9TRYP</name>
<keyword evidence="2" id="KW-1185">Reference proteome</keyword>
<sequence>MRPLSRTVLSPCCRKPPSAPSAFTSLQWRHQVSALCRTFSTARAAHISASTPPPLTAQEFATITPLLLLRELLQQHTELDGIDAGTRLQPGERRIVISRAEFRHFCATAQVEDPEAALADLAAAGVVVVLDGGNMIHLRPLLYLETLELIRSTQAQSPISANETSAVSSKPSMAGSSFMLEEAQRRVAELSKEEEMRDQLRPAIARVARWRRTVWGGALLYAGAQLAI</sequence>
<accession>A0A836H564</accession>
<proteinExistence type="predicted"/>
<comment type="caution">
    <text evidence="1">The sequence shown here is derived from an EMBL/GenBank/DDBJ whole genome shotgun (WGS) entry which is preliminary data.</text>
</comment>
<organism evidence="1 2">
    <name type="scientific">Leishmania martiniquensis</name>
    <dbReference type="NCBI Taxonomy" id="1580590"/>
    <lineage>
        <taxon>Eukaryota</taxon>
        <taxon>Discoba</taxon>
        <taxon>Euglenozoa</taxon>
        <taxon>Kinetoplastea</taxon>
        <taxon>Metakinetoplastina</taxon>
        <taxon>Trypanosomatida</taxon>
        <taxon>Trypanosomatidae</taxon>
        <taxon>Leishmaniinae</taxon>
        <taxon>Leishmania</taxon>
    </lineage>
</organism>
<dbReference type="RefSeq" id="XP_067177573.1">
    <property type="nucleotide sequence ID" value="XM_067320963.1"/>
</dbReference>
<dbReference type="KEGG" id="lmat:92513475"/>
<dbReference type="EMBL" id="JAFEUZ010000027">
    <property type="protein sequence ID" value="KAG5475308.1"/>
    <property type="molecule type" value="Genomic_DNA"/>
</dbReference>
<gene>
    <name evidence="1" type="ORF">LSCM1_03421</name>
</gene>
<reference evidence="2" key="2">
    <citation type="journal article" date="2021" name="Sci. Data">
        <title>Chromosome-scale genome sequencing, assembly and annotation of six genomes from subfamily Leishmaniinae.</title>
        <authorList>
            <person name="Almutairi H."/>
            <person name="Urbaniak M.D."/>
            <person name="Bates M.D."/>
            <person name="Jariyapan N."/>
            <person name="Kwakye-Nuako G."/>
            <person name="Thomaz Soccol V."/>
            <person name="Al-Salem W.S."/>
            <person name="Dillon R.J."/>
            <person name="Bates P.A."/>
            <person name="Gatherer D."/>
        </authorList>
    </citation>
    <scope>NUCLEOTIDE SEQUENCE [LARGE SCALE GENOMIC DNA]</scope>
</reference>
<protein>
    <recommendedName>
        <fullName evidence="3">Calcium uniporter protein</fullName>
    </recommendedName>
</protein>